<accession>A0AAN7E7F9</accession>
<evidence type="ECO:0000313" key="2">
    <source>
        <dbReference type="EMBL" id="KAK4564645.1"/>
    </source>
</evidence>
<dbReference type="GO" id="GO:0098869">
    <property type="term" value="P:cellular oxidant detoxification"/>
    <property type="evidence" value="ECO:0007669"/>
    <property type="project" value="InterPro"/>
</dbReference>
<reference evidence="2 3" key="1">
    <citation type="journal article" date="2023" name="G3 (Bethesda)">
        <title>A haplotype-resolved chromosome-scale genome for Quercus rubra L. provides insights into the genetics of adaptive traits for red oak species.</title>
        <authorList>
            <person name="Kapoor B."/>
            <person name="Jenkins J."/>
            <person name="Schmutz J."/>
            <person name="Zhebentyayeva T."/>
            <person name="Kuelheim C."/>
            <person name="Coggeshall M."/>
            <person name="Heim C."/>
            <person name="Lasky J.R."/>
            <person name="Leites L."/>
            <person name="Islam-Faridi N."/>
            <person name="Romero-Severson J."/>
            <person name="DeLeo V.L."/>
            <person name="Lucas S.M."/>
            <person name="Lazic D."/>
            <person name="Gailing O."/>
            <person name="Carlson J."/>
            <person name="Staton M."/>
        </authorList>
    </citation>
    <scope>NUCLEOTIDE SEQUENCE [LARGE SCALE GENOMIC DNA]</scope>
    <source>
        <strain evidence="2">Pseudo-F2</strain>
    </source>
</reference>
<keyword evidence="3" id="KW-1185">Reference proteome</keyword>
<name>A0AAN7E7F9_QUERU</name>
<proteinExistence type="predicted"/>
<gene>
    <name evidence="2" type="ORF">RGQ29_006644</name>
</gene>
<dbReference type="EMBL" id="JAXUIC010000011">
    <property type="protein sequence ID" value="KAK4564645.1"/>
    <property type="molecule type" value="Genomic_DNA"/>
</dbReference>
<evidence type="ECO:0000313" key="3">
    <source>
        <dbReference type="Proteomes" id="UP001324115"/>
    </source>
</evidence>
<dbReference type="AlphaFoldDB" id="A0AAN7E7F9"/>
<organism evidence="2 3">
    <name type="scientific">Quercus rubra</name>
    <name type="common">Northern red oak</name>
    <name type="synonym">Quercus borealis</name>
    <dbReference type="NCBI Taxonomy" id="3512"/>
    <lineage>
        <taxon>Eukaryota</taxon>
        <taxon>Viridiplantae</taxon>
        <taxon>Streptophyta</taxon>
        <taxon>Embryophyta</taxon>
        <taxon>Tracheophyta</taxon>
        <taxon>Spermatophyta</taxon>
        <taxon>Magnoliopsida</taxon>
        <taxon>eudicotyledons</taxon>
        <taxon>Gunneridae</taxon>
        <taxon>Pentapetalae</taxon>
        <taxon>rosids</taxon>
        <taxon>fabids</taxon>
        <taxon>Fagales</taxon>
        <taxon>Fagaceae</taxon>
        <taxon>Quercus</taxon>
    </lineage>
</organism>
<dbReference type="PANTHER" id="PTHR34283">
    <property type="entry name" value="PROTEIN RESPONSE TO LOW SULFUR 1"/>
    <property type="match status" value="1"/>
</dbReference>
<dbReference type="PANTHER" id="PTHR34283:SF1">
    <property type="entry name" value="PROTEIN RESPONSE TO LOW SULFUR 1"/>
    <property type="match status" value="1"/>
</dbReference>
<dbReference type="InterPro" id="IPR039282">
    <property type="entry name" value="LSU"/>
</dbReference>
<feature type="region of interest" description="Disordered" evidence="1">
    <location>
        <begin position="1"/>
        <end position="20"/>
    </location>
</feature>
<dbReference type="Pfam" id="PF24980">
    <property type="entry name" value="LSU"/>
    <property type="match status" value="1"/>
</dbReference>
<protein>
    <submittedName>
        <fullName evidence="2">Uncharacterized protein</fullName>
    </submittedName>
</protein>
<sequence length="107" mass="12652">MGPKQEEETTLSLRKRNEELERELRKSKEREEQMKQELQRAWERLKIAEEGEERLCSQLAELEAESVIHARASHARILSLMEQLSQPHSLPSDPKKLFYEKCSSYNI</sequence>
<evidence type="ECO:0000256" key="1">
    <source>
        <dbReference type="SAM" id="MobiDB-lite"/>
    </source>
</evidence>
<dbReference type="Proteomes" id="UP001324115">
    <property type="component" value="Unassembled WGS sequence"/>
</dbReference>
<comment type="caution">
    <text evidence="2">The sequence shown here is derived from an EMBL/GenBank/DDBJ whole genome shotgun (WGS) entry which is preliminary data.</text>
</comment>